<comment type="caution">
    <text evidence="1">The sequence shown here is derived from an EMBL/GenBank/DDBJ whole genome shotgun (WGS) entry which is preliminary data.</text>
</comment>
<dbReference type="AlphaFoldDB" id="A0A7C8MA88"/>
<name>A0A7C8MA88_9PLEO</name>
<gene>
    <name evidence="1" type="ORF">BDV95DRAFT_310337</name>
</gene>
<reference evidence="1 2" key="1">
    <citation type="submission" date="2020-01" db="EMBL/GenBank/DDBJ databases">
        <authorList>
            <consortium name="DOE Joint Genome Institute"/>
            <person name="Haridas S."/>
            <person name="Albert R."/>
            <person name="Binder M."/>
            <person name="Bloem J."/>
            <person name="Labutti K."/>
            <person name="Salamov A."/>
            <person name="Andreopoulos B."/>
            <person name="Baker S.E."/>
            <person name="Barry K."/>
            <person name="Bills G."/>
            <person name="Bluhm B.H."/>
            <person name="Cannon C."/>
            <person name="Castanera R."/>
            <person name="Culley D.E."/>
            <person name="Daum C."/>
            <person name="Ezra D."/>
            <person name="Gonzalez J.B."/>
            <person name="Henrissat B."/>
            <person name="Kuo A."/>
            <person name="Liang C."/>
            <person name="Lipzen A."/>
            <person name="Lutzoni F."/>
            <person name="Magnuson J."/>
            <person name="Mondo S."/>
            <person name="Nolan M."/>
            <person name="Ohm R."/>
            <person name="Pangilinan J."/>
            <person name="Park H.-J.H."/>
            <person name="Ramirez L."/>
            <person name="Alfaro M."/>
            <person name="Sun H."/>
            <person name="Tritt A."/>
            <person name="Yoshinaga Y."/>
            <person name="Zwiers L.-H.L."/>
            <person name="Turgeon B.G."/>
            <person name="Goodwin S.B."/>
            <person name="Spatafora J.W."/>
            <person name="Crous P.W."/>
            <person name="Grigoriev I.V."/>
        </authorList>
    </citation>
    <scope>NUCLEOTIDE SEQUENCE [LARGE SCALE GENOMIC DNA]</scope>
    <source>
        <strain evidence="1 2">CBS 611.86</strain>
    </source>
</reference>
<keyword evidence="2" id="KW-1185">Reference proteome</keyword>
<sequence>MVPLMMASIMITEATADCKVLPQDVSVISDSSSSLTLVIYILLLKNMDNTLLLYHRRGREARELARSRACGRWLWKIGFGLIKLSVCYSFERLLCYLLPESFETGWVQQLLELSRAFSGATLFQMISVFLIMKVTGHVLRAIRTYWGGGNHHTNTD</sequence>
<organism evidence="1 2">
    <name type="scientific">Massariosphaeria phaeospora</name>
    <dbReference type="NCBI Taxonomy" id="100035"/>
    <lineage>
        <taxon>Eukaryota</taxon>
        <taxon>Fungi</taxon>
        <taxon>Dikarya</taxon>
        <taxon>Ascomycota</taxon>
        <taxon>Pezizomycotina</taxon>
        <taxon>Dothideomycetes</taxon>
        <taxon>Pleosporomycetidae</taxon>
        <taxon>Pleosporales</taxon>
        <taxon>Pleosporales incertae sedis</taxon>
        <taxon>Massariosphaeria</taxon>
    </lineage>
</organism>
<accession>A0A7C8MA88</accession>
<dbReference type="Proteomes" id="UP000481861">
    <property type="component" value="Unassembled WGS sequence"/>
</dbReference>
<protein>
    <submittedName>
        <fullName evidence="1">Uncharacterized protein</fullName>
    </submittedName>
</protein>
<evidence type="ECO:0000313" key="2">
    <source>
        <dbReference type="Proteomes" id="UP000481861"/>
    </source>
</evidence>
<evidence type="ECO:0000313" key="1">
    <source>
        <dbReference type="EMBL" id="KAF2875180.1"/>
    </source>
</evidence>
<proteinExistence type="predicted"/>
<dbReference type="EMBL" id="JAADJZ010000005">
    <property type="protein sequence ID" value="KAF2875180.1"/>
    <property type="molecule type" value="Genomic_DNA"/>
</dbReference>